<comment type="caution">
    <text evidence="2">The sequence shown here is derived from an EMBL/GenBank/DDBJ whole genome shotgun (WGS) entry which is preliminary data.</text>
</comment>
<feature type="compositionally biased region" description="Polar residues" evidence="1">
    <location>
        <begin position="40"/>
        <end position="53"/>
    </location>
</feature>
<protein>
    <submittedName>
        <fullName evidence="2">Uncharacterized protein</fullName>
    </submittedName>
</protein>
<sequence>MTDESGGISSDDEISSAQMKDKLKDQFNNGKTNLEKPSKRTNFAASEKSSMYSKSLTNSVSNAHKLCSSNLEAHKLSLERNNFRSNSPYNTTCKTEPLPSDVKQNKGIESVSDDDAKNTL</sequence>
<feature type="compositionally biased region" description="Polar residues" evidence="1">
    <location>
        <begin position="83"/>
        <end position="94"/>
    </location>
</feature>
<feature type="region of interest" description="Disordered" evidence="1">
    <location>
        <begin position="79"/>
        <end position="120"/>
    </location>
</feature>
<evidence type="ECO:0000313" key="3">
    <source>
        <dbReference type="Proteomes" id="UP001054945"/>
    </source>
</evidence>
<dbReference type="EMBL" id="BPLR01012257">
    <property type="protein sequence ID" value="GIY52570.1"/>
    <property type="molecule type" value="Genomic_DNA"/>
</dbReference>
<organism evidence="2 3">
    <name type="scientific">Caerostris extrusa</name>
    <name type="common">Bark spider</name>
    <name type="synonym">Caerostris bankana</name>
    <dbReference type="NCBI Taxonomy" id="172846"/>
    <lineage>
        <taxon>Eukaryota</taxon>
        <taxon>Metazoa</taxon>
        <taxon>Ecdysozoa</taxon>
        <taxon>Arthropoda</taxon>
        <taxon>Chelicerata</taxon>
        <taxon>Arachnida</taxon>
        <taxon>Araneae</taxon>
        <taxon>Araneomorphae</taxon>
        <taxon>Entelegynae</taxon>
        <taxon>Araneoidea</taxon>
        <taxon>Araneidae</taxon>
        <taxon>Caerostris</taxon>
    </lineage>
</organism>
<feature type="region of interest" description="Disordered" evidence="1">
    <location>
        <begin position="1"/>
        <end position="53"/>
    </location>
</feature>
<dbReference type="Proteomes" id="UP001054945">
    <property type="component" value="Unassembled WGS sequence"/>
</dbReference>
<gene>
    <name evidence="2" type="ORF">CEXT_357451</name>
</gene>
<reference evidence="2 3" key="1">
    <citation type="submission" date="2021-06" db="EMBL/GenBank/DDBJ databases">
        <title>Caerostris extrusa draft genome.</title>
        <authorList>
            <person name="Kono N."/>
            <person name="Arakawa K."/>
        </authorList>
    </citation>
    <scope>NUCLEOTIDE SEQUENCE [LARGE SCALE GENOMIC DNA]</scope>
</reference>
<accession>A0AAV4U4A1</accession>
<keyword evidence="3" id="KW-1185">Reference proteome</keyword>
<evidence type="ECO:0000313" key="2">
    <source>
        <dbReference type="EMBL" id="GIY52570.1"/>
    </source>
</evidence>
<proteinExistence type="predicted"/>
<dbReference type="AlphaFoldDB" id="A0AAV4U4A1"/>
<evidence type="ECO:0000256" key="1">
    <source>
        <dbReference type="SAM" id="MobiDB-lite"/>
    </source>
</evidence>
<name>A0AAV4U4A1_CAEEX</name>